<feature type="transmembrane region" description="Helical" evidence="12">
    <location>
        <begin position="90"/>
        <end position="110"/>
    </location>
</feature>
<dbReference type="Gene3D" id="3.30.465.10">
    <property type="match status" value="1"/>
</dbReference>
<evidence type="ECO:0000256" key="5">
    <source>
        <dbReference type="ARBA" id="ARBA00022737"/>
    </source>
</evidence>
<feature type="region of interest" description="Disordered" evidence="11">
    <location>
        <begin position="415"/>
        <end position="434"/>
    </location>
</feature>
<dbReference type="PANTHER" id="PTHR22777">
    <property type="entry name" value="HEMOLYSIN-RELATED"/>
    <property type="match status" value="1"/>
</dbReference>
<dbReference type="Pfam" id="PF03471">
    <property type="entry name" value="CorC_HlyC"/>
    <property type="match status" value="1"/>
</dbReference>
<reference evidence="15" key="1">
    <citation type="submission" date="2021-01" db="EMBL/GenBank/DDBJ databases">
        <title>Genome public.</title>
        <authorList>
            <person name="Liu C."/>
            <person name="Sun Q."/>
        </authorList>
    </citation>
    <scope>NUCLEOTIDE SEQUENCE</scope>
    <source>
        <strain evidence="15">M6</strain>
    </source>
</reference>
<dbReference type="CDD" id="cd04590">
    <property type="entry name" value="CBS_pair_CorC_HlyC_assoc"/>
    <property type="match status" value="1"/>
</dbReference>
<keyword evidence="5" id="KW-0677">Repeat</keyword>
<dbReference type="Proteomes" id="UP000633365">
    <property type="component" value="Unassembled WGS sequence"/>
</dbReference>
<evidence type="ECO:0000256" key="11">
    <source>
        <dbReference type="SAM" id="MobiDB-lite"/>
    </source>
</evidence>
<sequence length="434" mass="48393">MNSDIMMGVVIALLVLLSAFFSATETAFSFVNKIRVQHAVENDDKKAEKVLWVIEHFDNALTAILICNNIVNLGCSSIATVLCLRIFGDIGSAIATGATTLLILTFGEVIPKCLAKEHCDAFTSATAGLLKAITILLTPLVFVFMKLRSLALKISGKSEEAPTVTENELKYIVESIEEEGVLEESESEMVRSALDFDETTAEEILTPRVDVVFLNVEDSQQKIKDIIIENRYSRIPIYENTVDNIVGILHTRDYLESLADGKAPALRDIMQPPFFVFKSQQLSKILSSFKRTRDHMAIVTDEYGGTLGIVTMEDLLEEIVGDIWDEDEEIEHSYYKIGKDEFLVNGDIEIEDMLALFNLDADALESDSVTVGGLILEHAGTIPHKRESIVTDGFRFTVMEVENQRIMRVVVKRLEEEAPEQPEEAPKALPLHFS</sequence>
<dbReference type="GO" id="GO:0050660">
    <property type="term" value="F:flavin adenine dinucleotide binding"/>
    <property type="evidence" value="ECO:0007669"/>
    <property type="project" value="InterPro"/>
</dbReference>
<dbReference type="InterPro" id="IPR036318">
    <property type="entry name" value="FAD-bd_PCMH-like_sf"/>
</dbReference>
<feature type="transmembrane region" description="Helical" evidence="12">
    <location>
        <begin position="60"/>
        <end position="83"/>
    </location>
</feature>
<name>A0A934WUK4_9FIRM</name>
<dbReference type="InterPro" id="IPR044751">
    <property type="entry name" value="Ion_transp-like_CBS"/>
</dbReference>
<evidence type="ECO:0000256" key="8">
    <source>
        <dbReference type="ARBA" id="ARBA00023136"/>
    </source>
</evidence>
<dbReference type="InterPro" id="IPR000644">
    <property type="entry name" value="CBS_dom"/>
</dbReference>
<dbReference type="InterPro" id="IPR005170">
    <property type="entry name" value="Transptr-assoc_dom"/>
</dbReference>
<evidence type="ECO:0000256" key="7">
    <source>
        <dbReference type="ARBA" id="ARBA00023122"/>
    </source>
</evidence>
<dbReference type="PROSITE" id="PS51846">
    <property type="entry name" value="CNNM"/>
    <property type="match status" value="1"/>
</dbReference>
<evidence type="ECO:0000256" key="9">
    <source>
        <dbReference type="PROSITE-ProRule" id="PRU00703"/>
    </source>
</evidence>
<feature type="domain" description="CNNM transmembrane" evidence="14">
    <location>
        <begin position="1"/>
        <end position="186"/>
    </location>
</feature>
<dbReference type="InterPro" id="IPR002550">
    <property type="entry name" value="CNNM"/>
</dbReference>
<gene>
    <name evidence="15" type="ORF">JKK62_16170</name>
</gene>
<dbReference type="SMART" id="SM01091">
    <property type="entry name" value="CorC_HlyC"/>
    <property type="match status" value="1"/>
</dbReference>
<dbReference type="GO" id="GO:0005886">
    <property type="term" value="C:plasma membrane"/>
    <property type="evidence" value="ECO:0007669"/>
    <property type="project" value="UniProtKB-SubCell"/>
</dbReference>
<evidence type="ECO:0000256" key="12">
    <source>
        <dbReference type="SAM" id="Phobius"/>
    </source>
</evidence>
<keyword evidence="3" id="KW-1003">Cell membrane</keyword>
<evidence type="ECO:0000256" key="4">
    <source>
        <dbReference type="ARBA" id="ARBA00022692"/>
    </source>
</evidence>
<dbReference type="SUPFAM" id="SSF56176">
    <property type="entry name" value="FAD-binding/transporter-associated domain-like"/>
    <property type="match status" value="1"/>
</dbReference>
<evidence type="ECO:0000256" key="3">
    <source>
        <dbReference type="ARBA" id="ARBA00022475"/>
    </source>
</evidence>
<evidence type="ECO:0000256" key="10">
    <source>
        <dbReference type="PROSITE-ProRule" id="PRU01193"/>
    </source>
</evidence>
<dbReference type="InterPro" id="IPR016169">
    <property type="entry name" value="FAD-bd_PCMH_sub2"/>
</dbReference>
<comment type="subcellular location">
    <subcellularLocation>
        <location evidence="1">Cell membrane</location>
        <topology evidence="1">Multi-pass membrane protein</topology>
    </subcellularLocation>
</comment>
<keyword evidence="6 10" id="KW-1133">Transmembrane helix</keyword>
<dbReference type="EMBL" id="JAEQMG010000181">
    <property type="protein sequence ID" value="MBK6090160.1"/>
    <property type="molecule type" value="Genomic_DNA"/>
</dbReference>
<evidence type="ECO:0000259" key="14">
    <source>
        <dbReference type="PROSITE" id="PS51846"/>
    </source>
</evidence>
<protein>
    <submittedName>
        <fullName evidence="15">HlyC/CorC family transporter</fullName>
    </submittedName>
</protein>
<dbReference type="RefSeq" id="WP_201428836.1">
    <property type="nucleotide sequence ID" value="NZ_JAEQMG010000181.1"/>
</dbReference>
<feature type="transmembrane region" description="Helical" evidence="12">
    <location>
        <begin position="122"/>
        <end position="145"/>
    </location>
</feature>
<keyword evidence="4 10" id="KW-0812">Transmembrane</keyword>
<evidence type="ECO:0000256" key="2">
    <source>
        <dbReference type="ARBA" id="ARBA00006337"/>
    </source>
</evidence>
<dbReference type="InterPro" id="IPR046342">
    <property type="entry name" value="CBS_dom_sf"/>
</dbReference>
<keyword evidence="16" id="KW-1185">Reference proteome</keyword>
<dbReference type="Pfam" id="PF01595">
    <property type="entry name" value="CNNM"/>
    <property type="match status" value="1"/>
</dbReference>
<keyword evidence="8 10" id="KW-0472">Membrane</keyword>
<dbReference type="AlphaFoldDB" id="A0A934WUK4"/>
<evidence type="ECO:0000256" key="1">
    <source>
        <dbReference type="ARBA" id="ARBA00004651"/>
    </source>
</evidence>
<evidence type="ECO:0000259" key="13">
    <source>
        <dbReference type="PROSITE" id="PS51371"/>
    </source>
</evidence>
<feature type="domain" description="CBS" evidence="13">
    <location>
        <begin position="269"/>
        <end position="326"/>
    </location>
</feature>
<feature type="domain" description="CBS" evidence="13">
    <location>
        <begin position="205"/>
        <end position="264"/>
    </location>
</feature>
<comment type="caution">
    <text evidence="15">The sequence shown here is derived from an EMBL/GenBank/DDBJ whole genome shotgun (WGS) entry which is preliminary data.</text>
</comment>
<keyword evidence="7 9" id="KW-0129">CBS domain</keyword>
<evidence type="ECO:0000313" key="16">
    <source>
        <dbReference type="Proteomes" id="UP000633365"/>
    </source>
</evidence>
<proteinExistence type="inferred from homology"/>
<evidence type="ECO:0000313" key="15">
    <source>
        <dbReference type="EMBL" id="MBK6090160.1"/>
    </source>
</evidence>
<dbReference type="PANTHER" id="PTHR22777:SF32">
    <property type="entry name" value="UPF0053 INNER MEMBRANE PROTEIN YFJD"/>
    <property type="match status" value="1"/>
</dbReference>
<accession>A0A934WUK4</accession>
<organism evidence="15 16">
    <name type="scientific">Ruminococcus difficilis</name>
    <dbReference type="NCBI Taxonomy" id="2763069"/>
    <lineage>
        <taxon>Bacteria</taxon>
        <taxon>Bacillati</taxon>
        <taxon>Bacillota</taxon>
        <taxon>Clostridia</taxon>
        <taxon>Eubacteriales</taxon>
        <taxon>Oscillospiraceae</taxon>
        <taxon>Ruminococcus</taxon>
    </lineage>
</organism>
<evidence type="ECO:0000256" key="6">
    <source>
        <dbReference type="ARBA" id="ARBA00022989"/>
    </source>
</evidence>
<dbReference type="PROSITE" id="PS51371">
    <property type="entry name" value="CBS"/>
    <property type="match status" value="2"/>
</dbReference>
<dbReference type="Pfam" id="PF00571">
    <property type="entry name" value="CBS"/>
    <property type="match status" value="2"/>
</dbReference>
<dbReference type="FunFam" id="3.10.580.10:FF:000002">
    <property type="entry name" value="Magnesium/cobalt efflux protein CorC"/>
    <property type="match status" value="1"/>
</dbReference>
<comment type="similarity">
    <text evidence="2">Belongs to the UPF0053 family.</text>
</comment>
<dbReference type="SUPFAM" id="SSF54631">
    <property type="entry name" value="CBS-domain pair"/>
    <property type="match status" value="1"/>
</dbReference>
<dbReference type="Gene3D" id="3.10.580.10">
    <property type="entry name" value="CBS-domain"/>
    <property type="match status" value="1"/>
</dbReference>